<dbReference type="EMBL" id="CP130613">
    <property type="protein sequence ID" value="WKW14796.1"/>
    <property type="molecule type" value="Genomic_DNA"/>
</dbReference>
<dbReference type="EMBL" id="CP130612">
    <property type="protein sequence ID" value="WKW11886.1"/>
    <property type="molecule type" value="Genomic_DNA"/>
</dbReference>
<evidence type="ECO:0000313" key="3">
    <source>
        <dbReference type="Proteomes" id="UP001229955"/>
    </source>
</evidence>
<dbReference type="AlphaFoldDB" id="A0AA49JZG8"/>
<dbReference type="Gene3D" id="3.40.50.1820">
    <property type="entry name" value="alpha/beta hydrolase"/>
    <property type="match status" value="1"/>
</dbReference>
<accession>A0AA49JTY9</accession>
<proteinExistence type="predicted"/>
<keyword evidence="3" id="KW-1185">Reference proteome</keyword>
<dbReference type="InterPro" id="IPR029058">
    <property type="entry name" value="AB_hydrolase_fold"/>
</dbReference>
<gene>
    <name evidence="1" type="ORF">Strain138_001154</name>
    <name evidence="2" type="ORF">Strain318_001154</name>
</gene>
<evidence type="ECO:0000313" key="2">
    <source>
        <dbReference type="EMBL" id="WKW14796.1"/>
    </source>
</evidence>
<dbReference type="SUPFAM" id="SSF53474">
    <property type="entry name" value="alpha/beta-Hydrolases"/>
    <property type="match status" value="1"/>
</dbReference>
<organism evidence="2 3">
    <name type="scientific">Pseudogemmatithrix spongiicola</name>
    <dbReference type="NCBI Taxonomy" id="3062599"/>
    <lineage>
        <taxon>Bacteria</taxon>
        <taxon>Pseudomonadati</taxon>
        <taxon>Gemmatimonadota</taxon>
        <taxon>Gemmatimonadia</taxon>
        <taxon>Gemmatimonadales</taxon>
        <taxon>Gemmatimonadaceae</taxon>
        <taxon>Pseudogemmatithrix</taxon>
    </lineage>
</organism>
<protein>
    <recommendedName>
        <fullName evidence="4">Alpha/beta hydrolase</fullName>
    </recommendedName>
</protein>
<name>A0AA49JZG8_9BACT</name>
<dbReference type="KEGG" id="pspc:Strain318_001154"/>
<accession>A0AA49JZG8</accession>
<dbReference type="RefSeq" id="WP_367887571.1">
    <property type="nucleotide sequence ID" value="NZ_CP130612.1"/>
</dbReference>
<dbReference type="Proteomes" id="UP001229955">
    <property type="component" value="Chromosome"/>
</dbReference>
<evidence type="ECO:0000313" key="1">
    <source>
        <dbReference type="EMBL" id="WKW11886.1"/>
    </source>
</evidence>
<evidence type="ECO:0008006" key="4">
    <source>
        <dbReference type="Google" id="ProtNLM"/>
    </source>
</evidence>
<sequence length="478" mass="52625">MTTTILVHGWSDTGRSFKAMKAFLSKRGIADVEDIYFGEYESREDALTFDDIVDGFHERMMERGFIGADGRAKQSVNVVVHSTGGLVLRHWIWRYYLRDARIGDCPVKRLVMLAPANFGSPLAHRGKSFFGALAKGRKELGNFLETGRTLLDGLELASPYQWRLAERDTLGQGSHFTPTGIQLTILTGVEPYGDLRRMVSKPGTDGTIVIAGAPLNSILLRVTPTRYAGDDPSTPPYRWSGHTSTHDFAFGVLPGLDHGSIVSSFDATGKQTSLVSGLVLKALQTKSAREFAALKAEVAQVTADTYRATGYPQYQQFLVRVRDDHDVPVRDFTLAFGLAKVSRLQGAGWRSGSGETAKERTYGARVQEEMVREAHANRSDAAYRRFLVNPAAVQRLIADASTDIGEDVALTMRVYVPPVDGGIRYANEQLQAVALAYSNPKATAGAPTLLYPNTTTLVDIGVDRKTDYVWIERTVRTR</sequence>
<reference evidence="2" key="1">
    <citation type="submission" date="2023-07" db="EMBL/GenBank/DDBJ databases">
        <authorList>
            <person name="Haufschild T."/>
            <person name="Kallscheuer N."/>
            <person name="Hammer J."/>
            <person name="Kohn T."/>
            <person name="Kabuu M."/>
            <person name="Jogler M."/>
            <person name="Wohfarth N."/>
            <person name="Heuer A."/>
            <person name="Rohde M."/>
            <person name="van Teeseling M.C.F."/>
            <person name="Jogler C."/>
        </authorList>
    </citation>
    <scope>NUCLEOTIDE SEQUENCE</scope>
    <source>
        <strain evidence="1">Strain 138</strain>
        <strain evidence="2">Strain 318</strain>
    </source>
</reference>